<sequence>MERNIESVLRCILQPIWLYLHKARAHRSSRGRTRRSSLMSKWIHHQQQGNAWTTMSARNNLHKGQSAGRHHQQHHHLSSFTQLQLPASVKVAVLDQQASSNTTASGVAAISTDQEPQHTPVVHLLISKPRSSKSDIPAQMEYTNQLHHSRTR</sequence>
<protein>
    <submittedName>
        <fullName evidence="2">Uncharacterized protein</fullName>
    </submittedName>
</protein>
<dbReference type="EMBL" id="BSYO01000008">
    <property type="protein sequence ID" value="GMH08583.1"/>
    <property type="molecule type" value="Genomic_DNA"/>
</dbReference>
<dbReference type="AlphaFoldDB" id="A0AAD3SCA3"/>
<evidence type="ECO:0000313" key="3">
    <source>
        <dbReference type="Proteomes" id="UP001279734"/>
    </source>
</evidence>
<comment type="caution">
    <text evidence="2">The sequence shown here is derived from an EMBL/GenBank/DDBJ whole genome shotgun (WGS) entry which is preliminary data.</text>
</comment>
<evidence type="ECO:0000313" key="2">
    <source>
        <dbReference type="EMBL" id="GMH08583.1"/>
    </source>
</evidence>
<dbReference type="Proteomes" id="UP001279734">
    <property type="component" value="Unassembled WGS sequence"/>
</dbReference>
<feature type="region of interest" description="Disordered" evidence="1">
    <location>
        <begin position="129"/>
        <end position="152"/>
    </location>
</feature>
<organism evidence="2 3">
    <name type="scientific">Nepenthes gracilis</name>
    <name type="common">Slender pitcher plant</name>
    <dbReference type="NCBI Taxonomy" id="150966"/>
    <lineage>
        <taxon>Eukaryota</taxon>
        <taxon>Viridiplantae</taxon>
        <taxon>Streptophyta</taxon>
        <taxon>Embryophyta</taxon>
        <taxon>Tracheophyta</taxon>
        <taxon>Spermatophyta</taxon>
        <taxon>Magnoliopsida</taxon>
        <taxon>eudicotyledons</taxon>
        <taxon>Gunneridae</taxon>
        <taxon>Pentapetalae</taxon>
        <taxon>Caryophyllales</taxon>
        <taxon>Nepenthaceae</taxon>
        <taxon>Nepenthes</taxon>
    </lineage>
</organism>
<evidence type="ECO:0000256" key="1">
    <source>
        <dbReference type="SAM" id="MobiDB-lite"/>
    </source>
</evidence>
<name>A0AAD3SCA3_NEPGR</name>
<keyword evidence="3" id="KW-1185">Reference proteome</keyword>
<proteinExistence type="predicted"/>
<gene>
    <name evidence="2" type="ORF">Nepgr_010423</name>
</gene>
<accession>A0AAD3SCA3</accession>
<reference evidence="2" key="1">
    <citation type="submission" date="2023-05" db="EMBL/GenBank/DDBJ databases">
        <title>Nepenthes gracilis genome sequencing.</title>
        <authorList>
            <person name="Fukushima K."/>
        </authorList>
    </citation>
    <scope>NUCLEOTIDE SEQUENCE</scope>
    <source>
        <strain evidence="2">SING2019-196</strain>
    </source>
</reference>